<evidence type="ECO:0000259" key="2">
    <source>
        <dbReference type="Pfam" id="PF00144"/>
    </source>
</evidence>
<dbReference type="RefSeq" id="WP_085030178.1">
    <property type="nucleotide sequence ID" value="NZ_CP020772.1"/>
</dbReference>
<name>A0A1W5ZWS9_9BACI</name>
<dbReference type="AlphaFoldDB" id="A0A1W5ZWS9"/>
<dbReference type="InterPro" id="IPR050789">
    <property type="entry name" value="Diverse_Enzym_Activities"/>
</dbReference>
<dbReference type="InterPro" id="IPR012338">
    <property type="entry name" value="Beta-lactam/transpept-like"/>
</dbReference>
<reference evidence="3 4" key="1">
    <citation type="submission" date="2017-04" db="EMBL/GenBank/DDBJ databases">
        <title>The whole genome sequencing and assembly of Halobacillus mangrovi strain.</title>
        <authorList>
            <person name="Lee S.-J."/>
            <person name="Park M.-K."/>
            <person name="Kim J.-Y."/>
            <person name="Lee Y.-J."/>
            <person name="Yi H."/>
            <person name="Bahn Y.-S."/>
            <person name="Kim J.F."/>
            <person name="Lee D.-W."/>
        </authorList>
    </citation>
    <scope>NUCLEOTIDE SEQUENCE [LARGE SCALE GENOMIC DNA]</scope>
    <source>
        <strain evidence="3 4">KTB 131</strain>
    </source>
</reference>
<dbReference type="Proteomes" id="UP000192527">
    <property type="component" value="Chromosome"/>
</dbReference>
<protein>
    <recommendedName>
        <fullName evidence="2">Beta-lactamase-related domain-containing protein</fullName>
    </recommendedName>
</protein>
<dbReference type="PANTHER" id="PTHR43283:SF11">
    <property type="entry name" value="BETA-LACTAMASE-RELATED DOMAIN-CONTAINING PROTEIN"/>
    <property type="match status" value="1"/>
</dbReference>
<dbReference type="KEGG" id="hmn:HM131_13050"/>
<dbReference type="Gene3D" id="3.40.710.10">
    <property type="entry name" value="DD-peptidase/beta-lactamase superfamily"/>
    <property type="match status" value="1"/>
</dbReference>
<dbReference type="PANTHER" id="PTHR43283">
    <property type="entry name" value="BETA-LACTAMASE-RELATED"/>
    <property type="match status" value="1"/>
</dbReference>
<organism evidence="3 4">
    <name type="scientific">Halobacillus mangrovi</name>
    <dbReference type="NCBI Taxonomy" id="402384"/>
    <lineage>
        <taxon>Bacteria</taxon>
        <taxon>Bacillati</taxon>
        <taxon>Bacillota</taxon>
        <taxon>Bacilli</taxon>
        <taxon>Bacillales</taxon>
        <taxon>Bacillaceae</taxon>
        <taxon>Halobacillus</taxon>
    </lineage>
</organism>
<keyword evidence="4" id="KW-1185">Reference proteome</keyword>
<evidence type="ECO:0000256" key="1">
    <source>
        <dbReference type="ARBA" id="ARBA00022801"/>
    </source>
</evidence>
<evidence type="ECO:0000313" key="3">
    <source>
        <dbReference type="EMBL" id="ARI77717.1"/>
    </source>
</evidence>
<dbReference type="EMBL" id="CP020772">
    <property type="protein sequence ID" value="ARI77717.1"/>
    <property type="molecule type" value="Genomic_DNA"/>
</dbReference>
<dbReference type="Pfam" id="PF00144">
    <property type="entry name" value="Beta-lactamase"/>
    <property type="match status" value="1"/>
</dbReference>
<accession>A0A1W5ZWS9</accession>
<feature type="domain" description="Beta-lactamase-related" evidence="2">
    <location>
        <begin position="2"/>
        <end position="317"/>
    </location>
</feature>
<dbReference type="STRING" id="402384.HM131_13050"/>
<evidence type="ECO:0000313" key="4">
    <source>
        <dbReference type="Proteomes" id="UP000192527"/>
    </source>
</evidence>
<proteinExistence type="predicted"/>
<sequence length="336" mass="38149">MFDQYLAESVDRKEIPGAVLHIQHKGRTVFHKAYGGFTDRKQREQLITTNTIFDLASLTKVVATLPSILWLLDHSRLELDHSIQTYIPEFSHPEVRIKHALTHTTGLPADLQMVKREESRDILYEITQLDLLHSPGKQVLYSDLGMILLGKIIERISGLTLDQFTKTYLFNPLQMTNTSFNPQEPDLTASTEWYKNHYIQGEVHDEKAHLLKGRSGSAGVFGTASDVAKLGIYFLYPTAQQVIRAERMQQATTHVIQNRGLGFEVWSGQGKELSCGRRWSEGSFGHTGFTGTSLWVDPKEELVVALLTNIVHYGRKHQMSRIRPHLHSLIHSSLIN</sequence>
<dbReference type="OrthoDB" id="9770183at2"/>
<gene>
    <name evidence="3" type="ORF">HM131_13050</name>
</gene>
<dbReference type="GO" id="GO:0016787">
    <property type="term" value="F:hydrolase activity"/>
    <property type="evidence" value="ECO:0007669"/>
    <property type="project" value="UniProtKB-KW"/>
</dbReference>
<keyword evidence="1" id="KW-0378">Hydrolase</keyword>
<dbReference type="InterPro" id="IPR001466">
    <property type="entry name" value="Beta-lactam-related"/>
</dbReference>
<dbReference type="SUPFAM" id="SSF56601">
    <property type="entry name" value="beta-lactamase/transpeptidase-like"/>
    <property type="match status" value="1"/>
</dbReference>